<feature type="domain" description="DNA/RNA-binding protein Alba-like" evidence="3">
    <location>
        <begin position="14"/>
        <end position="70"/>
    </location>
</feature>
<dbReference type="Gene3D" id="3.30.110.20">
    <property type="entry name" value="Alba-like domain"/>
    <property type="match status" value="1"/>
</dbReference>
<proteinExistence type="predicted"/>
<dbReference type="EMBL" id="HBIH01033011">
    <property type="protein sequence ID" value="CAE0332591.1"/>
    <property type="molecule type" value="Transcribed_RNA"/>
</dbReference>
<dbReference type="AlphaFoldDB" id="A0A7S3N3C8"/>
<dbReference type="GO" id="GO:0003723">
    <property type="term" value="F:RNA binding"/>
    <property type="evidence" value="ECO:0007669"/>
    <property type="project" value="UniProtKB-KW"/>
</dbReference>
<dbReference type="InterPro" id="IPR014560">
    <property type="entry name" value="UCP030333_Alba"/>
</dbReference>
<keyword evidence="1" id="KW-0694">RNA-binding</keyword>
<dbReference type="PANTHER" id="PTHR31947:SF36">
    <property type="entry name" value="DNA_RNA-BINDING PROTEIN ALBA-LIKE DOMAIN-CONTAINING PROTEIN"/>
    <property type="match status" value="1"/>
</dbReference>
<evidence type="ECO:0000313" key="4">
    <source>
        <dbReference type="EMBL" id="CAE0332591.1"/>
    </source>
</evidence>
<dbReference type="PANTHER" id="PTHR31947">
    <property type="entry name" value="DNA/RNA-BINDING PROTEIN ALBA 3"/>
    <property type="match status" value="1"/>
</dbReference>
<dbReference type="InterPro" id="IPR036882">
    <property type="entry name" value="Alba-like_dom_sf"/>
</dbReference>
<reference evidence="4" key="1">
    <citation type="submission" date="2021-01" db="EMBL/GenBank/DDBJ databases">
        <authorList>
            <person name="Corre E."/>
            <person name="Pelletier E."/>
            <person name="Niang G."/>
            <person name="Scheremetjew M."/>
            <person name="Finn R."/>
            <person name="Kale V."/>
            <person name="Holt S."/>
            <person name="Cochrane G."/>
            <person name="Meng A."/>
            <person name="Brown T."/>
            <person name="Cohen L."/>
        </authorList>
    </citation>
    <scope>NUCLEOTIDE SEQUENCE</scope>
    <source>
        <strain evidence="4">S3</strain>
    </source>
</reference>
<evidence type="ECO:0000259" key="3">
    <source>
        <dbReference type="Pfam" id="PF01918"/>
    </source>
</evidence>
<gene>
    <name evidence="4" type="ORF">SINC0208_LOCUS13228</name>
</gene>
<evidence type="ECO:0000256" key="2">
    <source>
        <dbReference type="SAM" id="MobiDB-lite"/>
    </source>
</evidence>
<sequence length="140" mass="15931">MENQGSRELKIDSNQINISVHRSDAFYVHLCKLTLEKYDEIVLHALGNATSTSVVASEKLVRNGYAEYVSMETKSIEVEESRRRGGKQESSYPPRMVKRPKLVVTLKKGSGYSEAMKQYGLIKEENDKYIAQEKVARESK</sequence>
<feature type="region of interest" description="Disordered" evidence="2">
    <location>
        <begin position="77"/>
        <end position="96"/>
    </location>
</feature>
<name>A0A7S3N3C8_9SPIT</name>
<dbReference type="InterPro" id="IPR002775">
    <property type="entry name" value="DNA/RNA-bd_Alba-like"/>
</dbReference>
<dbReference type="GO" id="GO:0005634">
    <property type="term" value="C:nucleus"/>
    <property type="evidence" value="ECO:0007669"/>
    <property type="project" value="TreeGrafter"/>
</dbReference>
<dbReference type="Pfam" id="PF01918">
    <property type="entry name" value="Alba"/>
    <property type="match status" value="1"/>
</dbReference>
<feature type="compositionally biased region" description="Basic and acidic residues" evidence="2">
    <location>
        <begin position="77"/>
        <end position="87"/>
    </location>
</feature>
<accession>A0A7S3N3C8</accession>
<dbReference type="SUPFAM" id="SSF82704">
    <property type="entry name" value="AlbA-like"/>
    <property type="match status" value="1"/>
</dbReference>
<evidence type="ECO:0000256" key="1">
    <source>
        <dbReference type="ARBA" id="ARBA00022884"/>
    </source>
</evidence>
<protein>
    <recommendedName>
        <fullName evidence="3">DNA/RNA-binding protein Alba-like domain-containing protein</fullName>
    </recommendedName>
</protein>
<organism evidence="4">
    <name type="scientific">Strombidium inclinatum</name>
    <dbReference type="NCBI Taxonomy" id="197538"/>
    <lineage>
        <taxon>Eukaryota</taxon>
        <taxon>Sar</taxon>
        <taxon>Alveolata</taxon>
        <taxon>Ciliophora</taxon>
        <taxon>Intramacronucleata</taxon>
        <taxon>Spirotrichea</taxon>
        <taxon>Oligotrichia</taxon>
        <taxon>Strombidiidae</taxon>
        <taxon>Strombidium</taxon>
    </lineage>
</organism>